<dbReference type="CDD" id="cd13520">
    <property type="entry name" value="PBP2_TAXI_TRAP"/>
    <property type="match status" value="1"/>
</dbReference>
<dbReference type="PANTHER" id="PTHR42941:SF1">
    <property type="entry name" value="SLL1037 PROTEIN"/>
    <property type="match status" value="1"/>
</dbReference>
<organism evidence="2 3">
    <name type="scientific">Aminobacterium colombiense (strain DSM 12261 / ALA-1)</name>
    <dbReference type="NCBI Taxonomy" id="572547"/>
    <lineage>
        <taxon>Bacteria</taxon>
        <taxon>Thermotogati</taxon>
        <taxon>Synergistota</taxon>
        <taxon>Synergistia</taxon>
        <taxon>Synergistales</taxon>
        <taxon>Aminobacteriaceae</taxon>
        <taxon>Aminobacterium</taxon>
    </lineage>
</organism>
<feature type="chain" id="PRO_5003070639" evidence="1">
    <location>
        <begin position="26"/>
        <end position="316"/>
    </location>
</feature>
<dbReference type="STRING" id="572547.Amico_0443"/>
<dbReference type="Pfam" id="PF16868">
    <property type="entry name" value="NMT1_3"/>
    <property type="match status" value="1"/>
</dbReference>
<sequence length="316" mass="34137">MFRKSMVSALIAASLVFAVAGVSCAAEFARIGTSSVGGGFYLIGNTIAQLGNQEKNGINYTAVTGGSAKNLMALAKKDMEFGLAQSATVDEAWNGTGGFEGRALKQLRFVTAIYPMPAHILISGDGIESIADLKGKKIDYGPIGNGIDTNCRIVLGAYGIKDEDITIDRYGRSEVVEALQTGTVNGHIWLTTYPNAQITEMISKNVRLLSIDEEQRQTILKQCPFFASAVIPAGTYKGFDKDLPTIAAVGALITYADMSDEVIYKTVKMMYENSQFLKDRLPNYFANFSLENALNGCSMEVHPGALKYYKEAGLVK</sequence>
<dbReference type="HOGENOM" id="CLU_033215_0_1_0"/>
<accession>D5EDF2</accession>
<evidence type="ECO:0000313" key="3">
    <source>
        <dbReference type="Proteomes" id="UP000002366"/>
    </source>
</evidence>
<reference evidence="2 3" key="1">
    <citation type="journal article" date="2010" name="Stand. Genomic Sci.">
        <title>Complete genome sequence of Aminobacterium colombiense type strain (ALA-1).</title>
        <authorList>
            <person name="Chertkov O."/>
            <person name="Sikorski J."/>
            <person name="Brambilla E."/>
            <person name="Lapidus A."/>
            <person name="Copeland A."/>
            <person name="Glavina Del Rio T."/>
            <person name="Nolan M."/>
            <person name="Lucas S."/>
            <person name="Tice H."/>
            <person name="Cheng J.F."/>
            <person name="Han C."/>
            <person name="Detter J.C."/>
            <person name="Bruce D."/>
            <person name="Tapia R."/>
            <person name="Goodwin L."/>
            <person name="Pitluck S."/>
            <person name="Liolios K."/>
            <person name="Ivanova N."/>
            <person name="Mavromatis K."/>
            <person name="Ovchinnikova G."/>
            <person name="Pati A."/>
            <person name="Chen A."/>
            <person name="Palaniappan K."/>
            <person name="Land M."/>
            <person name="Hauser L."/>
            <person name="Chang Y.J."/>
            <person name="Jeffries C.D."/>
            <person name="Spring S."/>
            <person name="Rohde M."/>
            <person name="Goker M."/>
            <person name="Bristow J."/>
            <person name="Eisen J.A."/>
            <person name="Markowitz V."/>
            <person name="Hugenholtz P."/>
            <person name="Kyrpides N.C."/>
            <person name="Klenk H.P."/>
        </authorList>
    </citation>
    <scope>NUCLEOTIDE SEQUENCE [LARGE SCALE GENOMIC DNA]</scope>
    <source>
        <strain evidence="3">DSM 12261 / ALA-1</strain>
    </source>
</reference>
<evidence type="ECO:0000256" key="1">
    <source>
        <dbReference type="SAM" id="SignalP"/>
    </source>
</evidence>
<keyword evidence="1" id="KW-0732">Signal</keyword>
<dbReference type="Proteomes" id="UP000002366">
    <property type="component" value="Chromosome"/>
</dbReference>
<dbReference type="PROSITE" id="PS51257">
    <property type="entry name" value="PROKAR_LIPOPROTEIN"/>
    <property type="match status" value="1"/>
</dbReference>
<dbReference type="AlphaFoldDB" id="D5EDF2"/>
<proteinExistence type="predicted"/>
<dbReference type="InterPro" id="IPR011852">
    <property type="entry name" value="TRAP_TAXI"/>
</dbReference>
<dbReference type="NCBIfam" id="TIGR02122">
    <property type="entry name" value="TRAP_TAXI"/>
    <property type="match status" value="1"/>
</dbReference>
<dbReference type="RefSeq" id="WP_013047850.1">
    <property type="nucleotide sequence ID" value="NC_014011.1"/>
</dbReference>
<keyword evidence="2" id="KW-0675">Receptor</keyword>
<dbReference type="eggNOG" id="COG2358">
    <property type="taxonomic scope" value="Bacteria"/>
</dbReference>
<dbReference type="SUPFAM" id="SSF53850">
    <property type="entry name" value="Periplasmic binding protein-like II"/>
    <property type="match status" value="1"/>
</dbReference>
<dbReference type="PANTHER" id="PTHR42941">
    <property type="entry name" value="SLL1037 PROTEIN"/>
    <property type="match status" value="1"/>
</dbReference>
<keyword evidence="3" id="KW-1185">Reference proteome</keyword>
<evidence type="ECO:0000313" key="2">
    <source>
        <dbReference type="EMBL" id="ADE56584.1"/>
    </source>
</evidence>
<dbReference type="Gene3D" id="3.40.190.10">
    <property type="entry name" value="Periplasmic binding protein-like II"/>
    <property type="match status" value="2"/>
</dbReference>
<dbReference type="EMBL" id="CP001997">
    <property type="protein sequence ID" value="ADE56584.1"/>
    <property type="molecule type" value="Genomic_DNA"/>
</dbReference>
<name>D5EDF2_AMICL</name>
<protein>
    <submittedName>
        <fullName evidence="2">TRAP transporter solute receptor, TAXI family</fullName>
    </submittedName>
</protein>
<gene>
    <name evidence="2" type="ordered locus">Amico_0443</name>
</gene>
<feature type="signal peptide" evidence="1">
    <location>
        <begin position="1"/>
        <end position="25"/>
    </location>
</feature>
<dbReference type="KEGG" id="aco:Amico_0443"/>